<dbReference type="RefSeq" id="WP_238977907.1">
    <property type="nucleotide sequence ID" value="NZ_JABFUC010000010.1"/>
</dbReference>
<proteinExistence type="predicted"/>
<dbReference type="Gene3D" id="3.30.110.170">
    <property type="entry name" value="Protein of unknown function (DUF541), domain 1"/>
    <property type="match status" value="1"/>
</dbReference>
<dbReference type="Proteomes" id="UP000814385">
    <property type="component" value="Unassembled WGS sequence"/>
</dbReference>
<comment type="caution">
    <text evidence="1">The sequence shown here is derived from an EMBL/GenBank/DDBJ whole genome shotgun (WGS) entry which is preliminary data.</text>
</comment>
<evidence type="ECO:0000313" key="2">
    <source>
        <dbReference type="Proteomes" id="UP000814385"/>
    </source>
</evidence>
<reference evidence="1 2" key="1">
    <citation type="submission" date="2020-05" db="EMBL/GenBank/DDBJ databases">
        <title>Comparative genomic analysis of denitrifying bacteria from Halomonas genus.</title>
        <authorList>
            <person name="Wang L."/>
            <person name="Shao Z."/>
        </authorList>
    </citation>
    <scope>NUCLEOTIDE SEQUENCE [LARGE SCALE GENOMIC DNA]</scope>
    <source>
        <strain evidence="1 2">A4</strain>
    </source>
</reference>
<sequence>MSLITLPFRPRQLLLGALLITAPLLTSTALAGDSRSRLDVQAEAQLEVVPDRATLSARLWERTPAIARQDDIATDPEALREARDRLETRASELIQAMEAAGVARDAITAGSLNVQLEHLAAPRDDRGEREPMVRTRLERPFEIKVNDLEQLPVLLDALTTAGVNALDGVAYDLADREAATDEALVKALEKARHKAELMAGTLGVSLGPVLSVSETRSPVFQPRMMAMSADARESAPQVEYRPGTLSIEAGVSVSWEIDE</sequence>
<dbReference type="EMBL" id="JABFUC010000010">
    <property type="protein sequence ID" value="MCG6658763.1"/>
    <property type="molecule type" value="Genomic_DNA"/>
</dbReference>
<dbReference type="Gene3D" id="3.30.70.2970">
    <property type="entry name" value="Protein of unknown function (DUF541), domain 2"/>
    <property type="match status" value="1"/>
</dbReference>
<dbReference type="PANTHER" id="PTHR34387:SF1">
    <property type="entry name" value="PERIPLASMIC IMMUNOGENIC PROTEIN"/>
    <property type="match status" value="1"/>
</dbReference>
<name>A0ABS9PAH2_9GAMM</name>
<dbReference type="Pfam" id="PF04402">
    <property type="entry name" value="SIMPL"/>
    <property type="match status" value="1"/>
</dbReference>
<dbReference type="PANTHER" id="PTHR34387">
    <property type="entry name" value="SLR1258 PROTEIN"/>
    <property type="match status" value="1"/>
</dbReference>
<accession>A0ABS9PAH2</accession>
<evidence type="ECO:0000313" key="1">
    <source>
        <dbReference type="EMBL" id="MCG6658763.1"/>
    </source>
</evidence>
<keyword evidence="2" id="KW-1185">Reference proteome</keyword>
<organism evidence="1 2">
    <name type="scientific">Billgrantia campisalis</name>
    <dbReference type="NCBI Taxonomy" id="74661"/>
    <lineage>
        <taxon>Bacteria</taxon>
        <taxon>Pseudomonadati</taxon>
        <taxon>Pseudomonadota</taxon>
        <taxon>Gammaproteobacteria</taxon>
        <taxon>Oceanospirillales</taxon>
        <taxon>Halomonadaceae</taxon>
        <taxon>Billgrantia</taxon>
    </lineage>
</organism>
<dbReference type="InterPro" id="IPR007497">
    <property type="entry name" value="SIMPL/DUF541"/>
</dbReference>
<gene>
    <name evidence="1" type="ORF">HOP52_13465</name>
</gene>
<protein>
    <submittedName>
        <fullName evidence="1">SIMPL domain-containing protein</fullName>
    </submittedName>
</protein>
<dbReference type="InterPro" id="IPR052022">
    <property type="entry name" value="26kDa_periplasmic_antigen"/>
</dbReference>